<proteinExistence type="predicted"/>
<evidence type="ECO:0000256" key="2">
    <source>
        <dbReference type="ARBA" id="ARBA00022692"/>
    </source>
</evidence>
<feature type="transmembrane region" description="Helical" evidence="5">
    <location>
        <begin position="272"/>
        <end position="290"/>
    </location>
</feature>
<feature type="transmembrane region" description="Helical" evidence="5">
    <location>
        <begin position="85"/>
        <end position="102"/>
    </location>
</feature>
<keyword evidence="2 5" id="KW-0812">Transmembrane</keyword>
<dbReference type="Pfam" id="PF13515">
    <property type="entry name" value="FUSC_2"/>
    <property type="match status" value="1"/>
</dbReference>
<feature type="transmembrane region" description="Helical" evidence="5">
    <location>
        <begin position="249"/>
        <end position="265"/>
    </location>
</feature>
<protein>
    <submittedName>
        <fullName evidence="7">FUSC family protein</fullName>
    </submittedName>
</protein>
<dbReference type="RefSeq" id="WP_248934431.1">
    <property type="nucleotide sequence ID" value="NZ_JAKILF010000001.1"/>
</dbReference>
<feature type="transmembrane region" description="Helical" evidence="5">
    <location>
        <begin position="25"/>
        <end position="47"/>
    </location>
</feature>
<keyword evidence="3 5" id="KW-1133">Transmembrane helix</keyword>
<evidence type="ECO:0000256" key="5">
    <source>
        <dbReference type="SAM" id="Phobius"/>
    </source>
</evidence>
<evidence type="ECO:0000313" key="7">
    <source>
        <dbReference type="EMBL" id="MFC3140551.1"/>
    </source>
</evidence>
<gene>
    <name evidence="7" type="ORF">ACFOE0_20530</name>
</gene>
<evidence type="ECO:0000256" key="4">
    <source>
        <dbReference type="ARBA" id="ARBA00023136"/>
    </source>
</evidence>
<name>A0ABV7GJC7_9GAMM</name>
<feature type="transmembrane region" description="Helical" evidence="5">
    <location>
        <begin position="302"/>
        <end position="322"/>
    </location>
</feature>
<reference evidence="8" key="1">
    <citation type="journal article" date="2019" name="Int. J. Syst. Evol. Microbiol.">
        <title>The Global Catalogue of Microorganisms (GCM) 10K type strain sequencing project: providing services to taxonomists for standard genome sequencing and annotation.</title>
        <authorList>
            <consortium name="The Broad Institute Genomics Platform"/>
            <consortium name="The Broad Institute Genome Sequencing Center for Infectious Disease"/>
            <person name="Wu L."/>
            <person name="Ma J."/>
        </authorList>
    </citation>
    <scope>NUCLEOTIDE SEQUENCE [LARGE SCALE GENOMIC DNA]</scope>
    <source>
        <strain evidence="8">KCTC 52277</strain>
    </source>
</reference>
<dbReference type="EMBL" id="JBHRTD010000018">
    <property type="protein sequence ID" value="MFC3140551.1"/>
    <property type="molecule type" value="Genomic_DNA"/>
</dbReference>
<feature type="transmembrane region" description="Helical" evidence="5">
    <location>
        <begin position="174"/>
        <end position="192"/>
    </location>
</feature>
<accession>A0ABV7GJC7</accession>
<feature type="transmembrane region" description="Helical" evidence="5">
    <location>
        <begin position="227"/>
        <end position="243"/>
    </location>
</feature>
<feature type="transmembrane region" description="Helical" evidence="5">
    <location>
        <begin position="133"/>
        <end position="153"/>
    </location>
</feature>
<evidence type="ECO:0000259" key="6">
    <source>
        <dbReference type="Pfam" id="PF13515"/>
    </source>
</evidence>
<keyword evidence="4 5" id="KW-0472">Membrane</keyword>
<comment type="caution">
    <text evidence="7">The sequence shown here is derived from an EMBL/GenBank/DDBJ whole genome shotgun (WGS) entry which is preliminary data.</text>
</comment>
<organism evidence="7 8">
    <name type="scientific">Shewanella submarina</name>
    <dbReference type="NCBI Taxonomy" id="2016376"/>
    <lineage>
        <taxon>Bacteria</taxon>
        <taxon>Pseudomonadati</taxon>
        <taxon>Pseudomonadota</taxon>
        <taxon>Gammaproteobacteria</taxon>
        <taxon>Alteromonadales</taxon>
        <taxon>Shewanellaceae</taxon>
        <taxon>Shewanella</taxon>
    </lineage>
</organism>
<keyword evidence="8" id="KW-1185">Reference proteome</keyword>
<feature type="transmembrane region" description="Helical" evidence="5">
    <location>
        <begin position="59"/>
        <end position="79"/>
    </location>
</feature>
<comment type="subcellular location">
    <subcellularLocation>
        <location evidence="1">Membrane</location>
        <topology evidence="1">Multi-pass membrane protein</topology>
    </subcellularLocation>
</comment>
<evidence type="ECO:0000313" key="8">
    <source>
        <dbReference type="Proteomes" id="UP001595621"/>
    </source>
</evidence>
<feature type="domain" description="Integral membrane bound transporter" evidence="6">
    <location>
        <begin position="190"/>
        <end position="313"/>
    </location>
</feature>
<dbReference type="Proteomes" id="UP001595621">
    <property type="component" value="Unassembled WGS sequence"/>
</dbReference>
<evidence type="ECO:0000256" key="1">
    <source>
        <dbReference type="ARBA" id="ARBA00004141"/>
    </source>
</evidence>
<sequence>MLESPTRFEWIRGSGYAIAMGLPLLLSYIIDAPQTLAFVALGAMFALRLDPRHGTSQQVFAIVGGMCLMIASGALGVLLVGHRELAIAALVLIAFLAGQPRPEQAYLSLLGKFTAAAMLLAEMGLPATLNTALAYLVGALLALLISFIVAALAKDDPQGWSPATELKQLMAGDINGPLFGLTLPLTILAATLSGLALHAQHAAWVGLTVLFVMHVNDANTWQRLRQRIIGTLLGVLIAYMLVMWLPRDFYPPIILVLALFIPAVMRQSYQWFSLLISVLVLLVIDIAMVHQGGDLQLIRWRFFDTLIGCLWVATALVILRFAKHWWPEKAKSKNKSNNSI</sequence>
<feature type="transmembrane region" description="Helical" evidence="5">
    <location>
        <begin position="198"/>
        <end position="215"/>
    </location>
</feature>
<dbReference type="InterPro" id="IPR049453">
    <property type="entry name" value="Memb_transporter_dom"/>
</dbReference>
<evidence type="ECO:0000256" key="3">
    <source>
        <dbReference type="ARBA" id="ARBA00022989"/>
    </source>
</evidence>